<dbReference type="PANTHER" id="PTHR43884">
    <property type="entry name" value="ACYL-COA DEHYDROGENASE"/>
    <property type="match status" value="1"/>
</dbReference>
<protein>
    <submittedName>
        <fullName evidence="2">Acyl-CoA dehydrogenase</fullName>
    </submittedName>
</protein>
<dbReference type="AlphaFoldDB" id="A0A169QFM2"/>
<dbReference type="InterPro" id="IPR009100">
    <property type="entry name" value="AcylCoA_DH/oxidase_NM_dom_sf"/>
</dbReference>
<dbReference type="SUPFAM" id="SSF56645">
    <property type="entry name" value="Acyl-CoA dehydrogenase NM domain-like"/>
    <property type="match status" value="1"/>
</dbReference>
<dbReference type="Pfam" id="PF02771">
    <property type="entry name" value="Acyl-CoA_dh_N"/>
    <property type="match status" value="1"/>
</dbReference>
<evidence type="ECO:0000313" key="2">
    <source>
        <dbReference type="EMBL" id="BAU88824.1"/>
    </source>
</evidence>
<organism evidence="2 3">
    <name type="scientific">Methylorubrum populi</name>
    <dbReference type="NCBI Taxonomy" id="223967"/>
    <lineage>
        <taxon>Bacteria</taxon>
        <taxon>Pseudomonadati</taxon>
        <taxon>Pseudomonadota</taxon>
        <taxon>Alphaproteobacteria</taxon>
        <taxon>Hyphomicrobiales</taxon>
        <taxon>Methylobacteriaceae</taxon>
        <taxon>Methylorubrum</taxon>
    </lineage>
</organism>
<dbReference type="PANTHER" id="PTHR43884:SF12">
    <property type="entry name" value="ISOVALERYL-COA DEHYDROGENASE, MITOCHONDRIAL-RELATED"/>
    <property type="match status" value="1"/>
</dbReference>
<feature type="domain" description="Acyl-CoA dehydrogenase/oxidase N-terminal" evidence="1">
    <location>
        <begin position="42"/>
        <end position="132"/>
    </location>
</feature>
<dbReference type="Proteomes" id="UP000218288">
    <property type="component" value="Chromosome"/>
</dbReference>
<dbReference type="SUPFAM" id="SSF47203">
    <property type="entry name" value="Acyl-CoA dehydrogenase C-terminal domain-like"/>
    <property type="match status" value="1"/>
</dbReference>
<dbReference type="InterPro" id="IPR036250">
    <property type="entry name" value="AcylCo_DH-like_C"/>
</dbReference>
<dbReference type="EMBL" id="AP014809">
    <property type="protein sequence ID" value="BAU88824.1"/>
    <property type="molecule type" value="Genomic_DNA"/>
</dbReference>
<dbReference type="InterPro" id="IPR013786">
    <property type="entry name" value="AcylCoA_DH/ox_N"/>
</dbReference>
<dbReference type="InterPro" id="IPR037069">
    <property type="entry name" value="AcylCoA_DH/ox_N_sf"/>
</dbReference>
<dbReference type="RefSeq" id="WP_096483085.1">
    <property type="nucleotide sequence ID" value="NZ_AP014809.1"/>
</dbReference>
<gene>
    <name evidence="2" type="ORF">MPPM_0219</name>
</gene>
<dbReference type="OrthoDB" id="2564795at2"/>
<dbReference type="GO" id="GO:0003995">
    <property type="term" value="F:acyl-CoA dehydrogenase activity"/>
    <property type="evidence" value="ECO:0007669"/>
    <property type="project" value="TreeGrafter"/>
</dbReference>
<evidence type="ECO:0000313" key="3">
    <source>
        <dbReference type="Proteomes" id="UP000218288"/>
    </source>
</evidence>
<evidence type="ECO:0000259" key="1">
    <source>
        <dbReference type="Pfam" id="PF02771"/>
    </source>
</evidence>
<name>A0A169QFM2_9HYPH</name>
<dbReference type="GO" id="GO:0050660">
    <property type="term" value="F:flavin adenine dinucleotide binding"/>
    <property type="evidence" value="ECO:0007669"/>
    <property type="project" value="InterPro"/>
</dbReference>
<dbReference type="Gene3D" id="2.40.110.10">
    <property type="entry name" value="Butyryl-CoA Dehydrogenase, subunit A, domain 2"/>
    <property type="match status" value="1"/>
</dbReference>
<sequence>MPSALALRPAHAAACSVAQLPLTRPDAPDWTDAAVLGGTTAIADGALKAAAAAIDRGTYPLDIMARLGAAGGLGVHLDRHGARFGLSVAAMQAASRACGATGFLMWCHDVCGLYLEQSGNPALSGSVLDDHAVGRTFGGTALSNPMKAFAGIEPILLRARRVPGGYRVSGMLPWVSHIGPGQYCGAIAGVTGAGDAISHEIMFLLACDRAELRPCPHFSGMEGTSTWGVRLDDVFVGQDNLIADPARPFIGRIRAAFILLQCGMGLGVADGSLDDMLAVEETLGHVNEYLDDRPETIAAELAELRARVMRLAETPYDGATDYLIDVLDARAQASELALRASQSALLHQGARGYLMSAAPQRRTREAHFVAIVTPAIKHLRREMARLSQEILPTGSVGGGRA</sequence>
<accession>A0A169QFM2</accession>
<dbReference type="Gene3D" id="1.10.540.10">
    <property type="entry name" value="Acyl-CoA dehydrogenase/oxidase, N-terminal domain"/>
    <property type="match status" value="1"/>
</dbReference>
<dbReference type="InterPro" id="IPR046373">
    <property type="entry name" value="Acyl-CoA_Oxase/DH_mid-dom_sf"/>
</dbReference>
<reference evidence="2 3" key="1">
    <citation type="journal article" date="2016" name="Genome Announc.">
        <title>Complete Genome Sequence of Methylobacterium populi P-1M, Isolated from Pink-Pigmented Household Biofilm.</title>
        <authorList>
            <person name="Morohoshi T."/>
            <person name="Ikeda T."/>
        </authorList>
    </citation>
    <scope>NUCLEOTIDE SEQUENCE [LARGE SCALE GENOMIC DNA]</scope>
    <source>
        <strain evidence="2 3">P-1M</strain>
    </source>
</reference>
<proteinExistence type="predicted"/>